<dbReference type="Gene3D" id="3.40.50.10840">
    <property type="entry name" value="Putative sugar-binding, N-terminal domain"/>
    <property type="match status" value="1"/>
</dbReference>
<keyword evidence="3" id="KW-0547">Nucleotide-binding</keyword>
<dbReference type="InterPro" id="IPR037051">
    <property type="entry name" value="4-carb_acid_sugar_kinase_N_sf"/>
</dbReference>
<sequence>MSATKLLILADDLSGAADCAIAFAAAGLRTAVSLTAAQAMPHAEVIAVDTDTRRMSPADAARCTSAAWQVYGASACRLYKKIDSTLRGNWAAEVAGLQPLAGLAIVAPAYPATGRTVCDGRVFVRGVPLEETETWQLEHAGRSADLTTMLESVGLTAALLAVAALRGDRQALRETLGAVMRSGTQALVVDAQTDADLKALAEATASLDGAFFWVGSGGLARELALVCDRSAPAPDENAAPSQIDRQDGAVLILVGSLSAVSERQCAMLRERAGIAEFVVPPAVLRDAERHPQWPAWQARVAAHLGERTDLLLRIGRDEAFDPAEGAHLSKVLAALVAPSFAHLSGLIATGGETARAMLSAVDIASLQLLSEIEPGVAVARPHGREHLAIVTKAGAFGSEHALYGAYLHLRSVTDSARSGPELSNAAGTSTPSTACNTSPRNSAKTL</sequence>
<dbReference type="EMBL" id="CADIKI010000011">
    <property type="protein sequence ID" value="CAB3795835.1"/>
    <property type="molecule type" value="Genomic_DNA"/>
</dbReference>
<proteinExistence type="inferred from homology"/>
<feature type="domain" description="Four-carbon acid sugar kinase nucleotide binding" evidence="9">
    <location>
        <begin position="251"/>
        <end position="402"/>
    </location>
</feature>
<feature type="region of interest" description="Disordered" evidence="7">
    <location>
        <begin position="417"/>
        <end position="446"/>
    </location>
</feature>
<dbReference type="GO" id="GO:0005524">
    <property type="term" value="F:ATP binding"/>
    <property type="evidence" value="ECO:0007669"/>
    <property type="project" value="UniProtKB-KW"/>
</dbReference>
<evidence type="ECO:0000256" key="6">
    <source>
        <dbReference type="ARBA" id="ARBA00023277"/>
    </source>
</evidence>
<organism evidence="10 11">
    <name type="scientific">Paraburkholderia fynbosensis</name>
    <dbReference type="NCBI Taxonomy" id="1200993"/>
    <lineage>
        <taxon>Bacteria</taxon>
        <taxon>Pseudomonadati</taxon>
        <taxon>Pseudomonadota</taxon>
        <taxon>Betaproteobacteria</taxon>
        <taxon>Burkholderiales</taxon>
        <taxon>Burkholderiaceae</taxon>
        <taxon>Paraburkholderia</taxon>
    </lineage>
</organism>
<dbReference type="Proteomes" id="UP000494252">
    <property type="component" value="Unassembled WGS sequence"/>
</dbReference>
<protein>
    <submittedName>
        <fullName evidence="10">D-threonate kinase</fullName>
        <ecNumber evidence="10">2.7.1.219</ecNumber>
    </submittedName>
</protein>
<dbReference type="RefSeq" id="WP_175162202.1">
    <property type="nucleotide sequence ID" value="NZ_CADIKI010000011.1"/>
</dbReference>
<comment type="similarity">
    <text evidence="1">Belongs to the four-carbon acid sugar kinase family.</text>
</comment>
<dbReference type="SUPFAM" id="SSF142764">
    <property type="entry name" value="YgbK-like"/>
    <property type="match status" value="1"/>
</dbReference>
<reference evidence="10 11" key="1">
    <citation type="submission" date="2020-04" db="EMBL/GenBank/DDBJ databases">
        <authorList>
            <person name="De Canck E."/>
        </authorList>
    </citation>
    <scope>NUCLEOTIDE SEQUENCE [LARGE SCALE GENOMIC DNA]</scope>
    <source>
        <strain evidence="10 11">LMG 27177</strain>
    </source>
</reference>
<dbReference type="EC" id="2.7.1.219" evidence="10"/>
<evidence type="ECO:0000259" key="8">
    <source>
        <dbReference type="Pfam" id="PF07005"/>
    </source>
</evidence>
<feature type="compositionally biased region" description="Polar residues" evidence="7">
    <location>
        <begin position="425"/>
        <end position="446"/>
    </location>
</feature>
<evidence type="ECO:0000256" key="2">
    <source>
        <dbReference type="ARBA" id="ARBA00022679"/>
    </source>
</evidence>
<evidence type="ECO:0000256" key="4">
    <source>
        <dbReference type="ARBA" id="ARBA00022777"/>
    </source>
</evidence>
<evidence type="ECO:0000313" key="10">
    <source>
        <dbReference type="EMBL" id="CAB3795835.1"/>
    </source>
</evidence>
<evidence type="ECO:0000256" key="3">
    <source>
        <dbReference type="ARBA" id="ARBA00022741"/>
    </source>
</evidence>
<evidence type="ECO:0000256" key="7">
    <source>
        <dbReference type="SAM" id="MobiDB-lite"/>
    </source>
</evidence>
<keyword evidence="6" id="KW-0119">Carbohydrate metabolism</keyword>
<keyword evidence="11" id="KW-1185">Reference proteome</keyword>
<dbReference type="InterPro" id="IPR031475">
    <property type="entry name" value="NBD_C"/>
</dbReference>
<dbReference type="InterPro" id="IPR042213">
    <property type="entry name" value="NBD_C_sf"/>
</dbReference>
<evidence type="ECO:0000256" key="5">
    <source>
        <dbReference type="ARBA" id="ARBA00022840"/>
    </source>
</evidence>
<dbReference type="GO" id="GO:0016301">
    <property type="term" value="F:kinase activity"/>
    <property type="evidence" value="ECO:0007669"/>
    <property type="project" value="UniProtKB-KW"/>
</dbReference>
<gene>
    <name evidence="10" type="primary">dtnK</name>
    <name evidence="10" type="ORF">LMG27177_03975</name>
</gene>
<evidence type="ECO:0000259" key="9">
    <source>
        <dbReference type="Pfam" id="PF17042"/>
    </source>
</evidence>
<dbReference type="AlphaFoldDB" id="A0A6J5GC22"/>
<evidence type="ECO:0000256" key="1">
    <source>
        <dbReference type="ARBA" id="ARBA00005715"/>
    </source>
</evidence>
<dbReference type="InterPro" id="IPR010737">
    <property type="entry name" value="4-carb_acid_sugar_kinase_N"/>
</dbReference>
<dbReference type="Pfam" id="PF07005">
    <property type="entry name" value="SBD_N"/>
    <property type="match status" value="1"/>
</dbReference>
<dbReference type="Pfam" id="PF17042">
    <property type="entry name" value="NBD_C"/>
    <property type="match status" value="1"/>
</dbReference>
<dbReference type="Gene3D" id="3.40.980.20">
    <property type="entry name" value="Four-carbon acid sugar kinase, nucleotide binding domain"/>
    <property type="match status" value="1"/>
</dbReference>
<keyword evidence="2 10" id="KW-0808">Transferase</keyword>
<accession>A0A6J5GC22</accession>
<keyword evidence="4 10" id="KW-0418">Kinase</keyword>
<feature type="domain" description="Four-carbon acid sugar kinase N-terminal" evidence="8">
    <location>
        <begin position="6"/>
        <end position="223"/>
    </location>
</feature>
<name>A0A6J5GC22_9BURK</name>
<evidence type="ECO:0000313" key="11">
    <source>
        <dbReference type="Proteomes" id="UP000494252"/>
    </source>
</evidence>
<keyword evidence="5" id="KW-0067">ATP-binding</keyword>